<sequence length="306" mass="34131">MLDAKLDAHSEPCIHTESKQLQPEVDPQAHTPRNDFDRFFAVSQAMSEGDMVLAYRLRYQVYCVENNFEDPADFSDGLERDRYDRNSHHALLWHRAGETAVGTVRLITPQGSGFTGLPVNELPDSPFGDMDLPGNVKVAEVSRFCVVKGMRQRNGEDQHADIKWPYEETALSIRRHMPNISLGIMKGVVSLARRLDVSHLCAVMDPALLVLLRRVGINFTPVGPKVDYHGLRQPCHRALADISAEMRESRPELWEVVFGGDGEEHCRSSQPRGGDGEGMDALRLGTTFPTVPSPRDPGCRAVQFSS</sequence>
<dbReference type="Gene3D" id="3.40.630.30">
    <property type="match status" value="1"/>
</dbReference>
<evidence type="ECO:0000256" key="1">
    <source>
        <dbReference type="SAM" id="MobiDB-lite"/>
    </source>
</evidence>
<dbReference type="InterPro" id="IPR022484">
    <property type="entry name" value="PEP-CTERM/exosrtase_acylTfrase"/>
</dbReference>
<name>A0ABS1DE28_9PROT</name>
<dbReference type="RefSeq" id="WP_200341020.1">
    <property type="nucleotide sequence ID" value="NZ_NRRL01000028.1"/>
</dbReference>
<feature type="compositionally biased region" description="Basic and acidic residues" evidence="1">
    <location>
        <begin position="1"/>
        <end position="18"/>
    </location>
</feature>
<dbReference type="SUPFAM" id="SSF55729">
    <property type="entry name" value="Acyl-CoA N-acyltransferases (Nat)"/>
    <property type="match status" value="1"/>
</dbReference>
<proteinExistence type="predicted"/>
<evidence type="ECO:0000313" key="3">
    <source>
        <dbReference type="Proteomes" id="UP001296873"/>
    </source>
</evidence>
<evidence type="ECO:0000313" key="2">
    <source>
        <dbReference type="EMBL" id="MBK1668701.1"/>
    </source>
</evidence>
<dbReference type="Proteomes" id="UP001296873">
    <property type="component" value="Unassembled WGS sequence"/>
</dbReference>
<dbReference type="InterPro" id="IPR016181">
    <property type="entry name" value="Acyl_CoA_acyltransferase"/>
</dbReference>
<reference evidence="2 3" key="1">
    <citation type="journal article" date="2020" name="Microorganisms">
        <title>Osmotic Adaptation and Compatible Solute Biosynthesis of Phototrophic Bacteria as Revealed from Genome Analyses.</title>
        <authorList>
            <person name="Imhoff J.F."/>
            <person name="Rahn T."/>
            <person name="Kunzel S."/>
            <person name="Keller A."/>
            <person name="Neulinger S.C."/>
        </authorList>
    </citation>
    <scope>NUCLEOTIDE SEQUENCE [LARGE SCALE GENOMIC DNA]</scope>
    <source>
        <strain evidence="2 3">DSM 9895</strain>
    </source>
</reference>
<protein>
    <recommendedName>
        <fullName evidence="4">PEP-CTERM/exosortase system-associated acyltransferase</fullName>
    </recommendedName>
</protein>
<organism evidence="2 3">
    <name type="scientific">Rhodovibrio sodomensis</name>
    <dbReference type="NCBI Taxonomy" id="1088"/>
    <lineage>
        <taxon>Bacteria</taxon>
        <taxon>Pseudomonadati</taxon>
        <taxon>Pseudomonadota</taxon>
        <taxon>Alphaproteobacteria</taxon>
        <taxon>Rhodospirillales</taxon>
        <taxon>Rhodovibrionaceae</taxon>
        <taxon>Rhodovibrio</taxon>
    </lineage>
</organism>
<dbReference type="Pfam" id="PF13444">
    <property type="entry name" value="Acetyltransf_5"/>
    <property type="match status" value="1"/>
</dbReference>
<evidence type="ECO:0008006" key="4">
    <source>
        <dbReference type="Google" id="ProtNLM"/>
    </source>
</evidence>
<feature type="region of interest" description="Disordered" evidence="1">
    <location>
        <begin position="1"/>
        <end position="30"/>
    </location>
</feature>
<gene>
    <name evidence="2" type="ORF">CKO28_11745</name>
</gene>
<keyword evidence="3" id="KW-1185">Reference proteome</keyword>
<comment type="caution">
    <text evidence="2">The sequence shown here is derived from an EMBL/GenBank/DDBJ whole genome shotgun (WGS) entry which is preliminary data.</text>
</comment>
<feature type="region of interest" description="Disordered" evidence="1">
    <location>
        <begin position="287"/>
        <end position="306"/>
    </location>
</feature>
<dbReference type="EMBL" id="NRRL01000028">
    <property type="protein sequence ID" value="MBK1668701.1"/>
    <property type="molecule type" value="Genomic_DNA"/>
</dbReference>
<dbReference type="NCBIfam" id="TIGR03694">
    <property type="entry name" value="exosort_acyl"/>
    <property type="match status" value="1"/>
</dbReference>
<accession>A0ABS1DE28</accession>